<dbReference type="RefSeq" id="WP_264860694.1">
    <property type="nucleotide sequence ID" value="NZ_CP110230.1"/>
</dbReference>
<dbReference type="EMBL" id="CP110230">
    <property type="protein sequence ID" value="UZD41429.1"/>
    <property type="molecule type" value="Genomic_DNA"/>
</dbReference>
<proteinExistence type="predicted"/>
<reference evidence="1" key="1">
    <citation type="submission" date="2022-10" db="EMBL/GenBank/DDBJ databases">
        <title>Complete genome sequence of Capnocytophaga ochracea KCOM 2812 isolated from actinomycosis lesion.</title>
        <authorList>
            <person name="Kook J.-K."/>
            <person name="Park S.-N."/>
            <person name="Lim Y.K."/>
        </authorList>
    </citation>
    <scope>NUCLEOTIDE SEQUENCE</scope>
    <source>
        <strain evidence="1">KCOM 28121</strain>
    </source>
</reference>
<evidence type="ECO:0000313" key="1">
    <source>
        <dbReference type="EMBL" id="UZD41429.1"/>
    </source>
</evidence>
<name>A0AA46W8F7_CAPOC</name>
<protein>
    <submittedName>
        <fullName evidence="1">Uncharacterized protein</fullName>
    </submittedName>
</protein>
<evidence type="ECO:0000313" key="3">
    <source>
        <dbReference type="Proteomes" id="UP001163262"/>
    </source>
</evidence>
<dbReference type="EMBL" id="CP110230">
    <property type="protein sequence ID" value="UZD42053.1"/>
    <property type="molecule type" value="Genomic_DNA"/>
</dbReference>
<organism evidence="1 3">
    <name type="scientific">Capnocytophaga ochracea</name>
    <dbReference type="NCBI Taxonomy" id="1018"/>
    <lineage>
        <taxon>Bacteria</taxon>
        <taxon>Pseudomonadati</taxon>
        <taxon>Bacteroidota</taxon>
        <taxon>Flavobacteriia</taxon>
        <taxon>Flavobacteriales</taxon>
        <taxon>Flavobacteriaceae</taxon>
        <taxon>Capnocytophaga</taxon>
    </lineage>
</organism>
<dbReference type="Proteomes" id="UP001163262">
    <property type="component" value="Chromosome"/>
</dbReference>
<evidence type="ECO:0000313" key="2">
    <source>
        <dbReference type="EMBL" id="UZD42053.1"/>
    </source>
</evidence>
<dbReference type="AlphaFoldDB" id="A0AA46W8F7"/>
<sequence>MSKDKINKSLSEYTDDDFSEKEMAFYESCLNSDEAQQIEEAQKKKVQSQKDKLIVIDGAQFQFGAHLATFKPLTKTSKIQEKLVGTIVERQPMNFTFADGFQVISLGQWEKYGTVKFQNNAVILQGSEISYAGQMPGSNTVETGKAKCIQSGQKKSFEGIDTTDATFLAYTTKPKVVEFYAADRSSDEIRDTEYEEMIYLKVNTYGLKGQRITIELGTPEIGYEYNGERLVDNTLKDYLVQYDEERIELKVVKP</sequence>
<accession>A0AA46W8F7</accession>
<gene>
    <name evidence="1" type="ORF">OL231_02485</name>
    <name evidence="2" type="ORF">OL231_05810</name>
</gene>